<dbReference type="Gene3D" id="3.10.570.10">
    <property type="entry name" value="sex pheromone staph- cam373 precursor domain"/>
    <property type="match status" value="1"/>
</dbReference>
<dbReference type="Pfam" id="PF07537">
    <property type="entry name" value="CamS"/>
    <property type="match status" value="1"/>
</dbReference>
<evidence type="ECO:0000256" key="1">
    <source>
        <dbReference type="SAM" id="MobiDB-lite"/>
    </source>
</evidence>
<name>A0ABY8KN93_9BACI</name>
<reference evidence="2 3" key="1">
    <citation type="submission" date="2023-04" db="EMBL/GenBank/DDBJ databases">
        <title>Genomic of Lysinibacillus capsici TSBLM.</title>
        <authorList>
            <person name="Hu X.S."/>
            <person name="Yu C.H."/>
        </authorList>
    </citation>
    <scope>NUCLEOTIDE SEQUENCE [LARGE SCALE GENOMIC DNA]</scope>
    <source>
        <strain evidence="2 3">TSBLM</strain>
    </source>
</reference>
<dbReference type="Proteomes" id="UP001244564">
    <property type="component" value="Chromosome"/>
</dbReference>
<sequence>MKSFRLIPAIVAAAMLVGCVPSDKKETELTQETQQKEKAETTIIPSIQIDESYYKTLIPYKESASRGLVVSNIYTKYDMKEVESGLMRLSQNEFDTENYYFQEGQYLAESTVSSWLARSSQTEDGLNPPTTDTMTPEERATKAPVYLSHIVEQNYLTKTKDNKVKLGGISIGLALNSIYYYQKEQYGEYYEEPISESTLIEQGKKMATEIVSRLRSREELKDVPIVVGLFKQQARNQIIPGTYFSYGVAKAGQNSIADWEGIDENYVLFPTDDSQDVYRDVNNNFKNFKQDVDKYFSNYTSVIGTGFYRNKQIQNLSIEIPIQFFGKAEIIGFTQYLTGILINQFDNIHVEVSVTSVNGPEALIIKKANDKDPYVHVYD</sequence>
<keyword evidence="3" id="KW-1185">Reference proteome</keyword>
<dbReference type="EMBL" id="CP122283">
    <property type="protein sequence ID" value="WGF40930.1"/>
    <property type="molecule type" value="Genomic_DNA"/>
</dbReference>
<dbReference type="CDD" id="cd13440">
    <property type="entry name" value="CamS_repeat_2"/>
    <property type="match status" value="1"/>
</dbReference>
<evidence type="ECO:0000313" key="2">
    <source>
        <dbReference type="EMBL" id="WGF40930.1"/>
    </source>
</evidence>
<evidence type="ECO:0000313" key="3">
    <source>
        <dbReference type="Proteomes" id="UP001244564"/>
    </source>
</evidence>
<gene>
    <name evidence="2" type="ORF">QBO96_12075</name>
</gene>
<dbReference type="CDD" id="cd13441">
    <property type="entry name" value="CamS_repeat_1"/>
    <property type="match status" value="1"/>
</dbReference>
<protein>
    <submittedName>
        <fullName evidence="2">CamS family sex pheromone protein</fullName>
    </submittedName>
</protein>
<feature type="compositionally biased region" description="Polar residues" evidence="1">
    <location>
        <begin position="119"/>
        <end position="134"/>
    </location>
</feature>
<dbReference type="RefSeq" id="WP_054548985.1">
    <property type="nucleotide sequence ID" value="NZ_CP122283.1"/>
</dbReference>
<organism evidence="2 3">
    <name type="scientific">Lysinibacillus capsici</name>
    <dbReference type="NCBI Taxonomy" id="2115968"/>
    <lineage>
        <taxon>Bacteria</taxon>
        <taxon>Bacillati</taxon>
        <taxon>Bacillota</taxon>
        <taxon>Bacilli</taxon>
        <taxon>Bacillales</taxon>
        <taxon>Bacillaceae</taxon>
        <taxon>Lysinibacillus</taxon>
    </lineage>
</organism>
<accession>A0ABY8KN93</accession>
<dbReference type="PIRSF" id="PIRSF012509">
    <property type="entry name" value="CamS"/>
    <property type="match status" value="1"/>
</dbReference>
<dbReference type="PROSITE" id="PS51257">
    <property type="entry name" value="PROKAR_LIPOPROTEIN"/>
    <property type="match status" value="1"/>
</dbReference>
<dbReference type="InterPro" id="IPR011426">
    <property type="entry name" value="CamS"/>
</dbReference>
<proteinExistence type="predicted"/>
<feature type="region of interest" description="Disordered" evidence="1">
    <location>
        <begin position="119"/>
        <end position="138"/>
    </location>
</feature>